<organism evidence="5 6">
    <name type="scientific">Neoarthrinium moseri</name>
    <dbReference type="NCBI Taxonomy" id="1658444"/>
    <lineage>
        <taxon>Eukaryota</taxon>
        <taxon>Fungi</taxon>
        <taxon>Dikarya</taxon>
        <taxon>Ascomycota</taxon>
        <taxon>Pezizomycotina</taxon>
        <taxon>Sordariomycetes</taxon>
        <taxon>Xylariomycetidae</taxon>
        <taxon>Amphisphaeriales</taxon>
        <taxon>Apiosporaceae</taxon>
        <taxon>Neoarthrinium</taxon>
    </lineage>
</organism>
<dbReference type="PIRSF" id="PIRSF000137">
    <property type="entry name" value="Alcohol_oxidase"/>
    <property type="match status" value="1"/>
</dbReference>
<dbReference type="InterPro" id="IPR036188">
    <property type="entry name" value="FAD/NAD-bd_sf"/>
</dbReference>
<protein>
    <recommendedName>
        <fullName evidence="4">Glucose-methanol-choline oxidoreductase N-terminal domain-containing protein</fullName>
    </recommendedName>
</protein>
<comment type="similarity">
    <text evidence="1">Belongs to the GMC oxidoreductase family.</text>
</comment>
<feature type="binding site" evidence="2">
    <location>
        <position position="110"/>
    </location>
    <ligand>
        <name>FAD</name>
        <dbReference type="ChEBI" id="CHEBI:57692"/>
    </ligand>
</feature>
<evidence type="ECO:0000256" key="2">
    <source>
        <dbReference type="PIRSR" id="PIRSR000137-2"/>
    </source>
</evidence>
<dbReference type="GO" id="GO:0016614">
    <property type="term" value="F:oxidoreductase activity, acting on CH-OH group of donors"/>
    <property type="evidence" value="ECO:0007669"/>
    <property type="project" value="InterPro"/>
</dbReference>
<dbReference type="GO" id="GO:0050660">
    <property type="term" value="F:flavin adenine dinucleotide binding"/>
    <property type="evidence" value="ECO:0007669"/>
    <property type="project" value="InterPro"/>
</dbReference>
<dbReference type="InterPro" id="IPR053208">
    <property type="entry name" value="GMC_Oxidoreductase_CD"/>
</dbReference>
<feature type="chain" id="PRO_5040148301" description="Glucose-methanol-choline oxidoreductase N-terminal domain-containing protein" evidence="3">
    <location>
        <begin position="21"/>
        <end position="543"/>
    </location>
</feature>
<evidence type="ECO:0000259" key="4">
    <source>
        <dbReference type="PROSITE" id="PS00624"/>
    </source>
</evidence>
<keyword evidence="3" id="KW-0732">Signal</keyword>
<dbReference type="PROSITE" id="PS00624">
    <property type="entry name" value="GMC_OXRED_2"/>
    <property type="match status" value="1"/>
</dbReference>
<comment type="cofactor">
    <cofactor evidence="2">
        <name>FAD</name>
        <dbReference type="ChEBI" id="CHEBI:57692"/>
    </cofactor>
</comment>
<accession>A0A9P9WUB0</accession>
<keyword evidence="6" id="KW-1185">Reference proteome</keyword>
<dbReference type="SUPFAM" id="SSF54373">
    <property type="entry name" value="FAD-linked reductases, C-terminal domain"/>
    <property type="match status" value="1"/>
</dbReference>
<feature type="binding site" evidence="2">
    <location>
        <begin position="118"/>
        <end position="121"/>
    </location>
    <ligand>
        <name>FAD</name>
        <dbReference type="ChEBI" id="CHEBI:57692"/>
    </ligand>
</feature>
<keyword evidence="2" id="KW-0285">Flavoprotein</keyword>
<dbReference type="InterPro" id="IPR007867">
    <property type="entry name" value="GMC_OxRtase_C"/>
</dbReference>
<feature type="signal peptide" evidence="3">
    <location>
        <begin position="1"/>
        <end position="20"/>
    </location>
</feature>
<evidence type="ECO:0000256" key="3">
    <source>
        <dbReference type="SAM" id="SignalP"/>
    </source>
</evidence>
<evidence type="ECO:0000313" key="6">
    <source>
        <dbReference type="Proteomes" id="UP000829685"/>
    </source>
</evidence>
<feature type="domain" description="Glucose-methanol-choline oxidoreductase N-terminal" evidence="4">
    <location>
        <begin position="274"/>
        <end position="288"/>
    </location>
</feature>
<proteinExistence type="inferred from homology"/>
<dbReference type="PROSITE" id="PS51257">
    <property type="entry name" value="PROKAR_LIPOPROTEIN"/>
    <property type="match status" value="1"/>
</dbReference>
<reference evidence="5" key="1">
    <citation type="submission" date="2021-03" db="EMBL/GenBank/DDBJ databases">
        <title>Revisited historic fungal species revealed as producer of novel bioactive compounds through whole genome sequencing and comparative genomics.</title>
        <authorList>
            <person name="Vignolle G.A."/>
            <person name="Hochenegger N."/>
            <person name="Mach R.L."/>
            <person name="Mach-Aigner A.R."/>
            <person name="Javad Rahimi M."/>
            <person name="Salim K.A."/>
            <person name="Chan C.M."/>
            <person name="Lim L.B.L."/>
            <person name="Cai F."/>
            <person name="Druzhinina I.S."/>
            <person name="U'Ren J.M."/>
            <person name="Derntl C."/>
        </authorList>
    </citation>
    <scope>NUCLEOTIDE SEQUENCE</scope>
    <source>
        <strain evidence="5">TUCIM 5799</strain>
    </source>
</reference>
<gene>
    <name evidence="5" type="ORF">JX265_002289</name>
</gene>
<evidence type="ECO:0000256" key="1">
    <source>
        <dbReference type="ARBA" id="ARBA00010790"/>
    </source>
</evidence>
<dbReference type="PANTHER" id="PTHR47190">
    <property type="entry name" value="DEHYDROGENASE, PUTATIVE-RELATED"/>
    <property type="match status" value="1"/>
</dbReference>
<comment type="caution">
    <text evidence="5">The sequence shown here is derived from an EMBL/GenBank/DDBJ whole genome shotgun (WGS) entry which is preliminary data.</text>
</comment>
<dbReference type="EMBL" id="JAFIMR010000004">
    <property type="protein sequence ID" value="KAI1879335.1"/>
    <property type="molecule type" value="Genomic_DNA"/>
</dbReference>
<dbReference type="Pfam" id="PF05199">
    <property type="entry name" value="GMC_oxred_C"/>
    <property type="match status" value="1"/>
</dbReference>
<dbReference type="InterPro" id="IPR012132">
    <property type="entry name" value="GMC_OxRdtase"/>
</dbReference>
<feature type="binding site" evidence="2">
    <location>
        <position position="236"/>
    </location>
    <ligand>
        <name>FAD</name>
        <dbReference type="ChEBI" id="CHEBI:57692"/>
    </ligand>
</feature>
<name>A0A9P9WUB0_9PEZI</name>
<dbReference type="SUPFAM" id="SSF51905">
    <property type="entry name" value="FAD/NAD(P)-binding domain"/>
    <property type="match status" value="1"/>
</dbReference>
<evidence type="ECO:0000313" key="5">
    <source>
        <dbReference type="EMBL" id="KAI1879335.1"/>
    </source>
</evidence>
<dbReference type="Proteomes" id="UP000829685">
    <property type="component" value="Unassembled WGS sequence"/>
</dbReference>
<sequence>MRRSLLEGLAGLGLALGVSASCQEQLYDYIVVGGGPSGIITAERLAEAQKKVLLIERGYGPTVATGSNHTLSWNDTLTEIDIPGLSAGIASLDVWKEYICQDTPSYAACVLGGGVTVNYMVFVHPPERDFENWPQGWQWEDVASAADRLYERNPGSTLPSADGKHYDDGLYSVLSNFFDNLGWSSVDMIDQPNEKFQVYSHPAWNIQDEKRAGPVRTYLPLAQQRENFTLQLGTKVIRLVRSGSQVTGVEVETASGSRQIIRLAQDGRVVLSSGALSTPRILFNSGIGPRSQILNAQKANVTLPPENDWVELPVGSNLMDHPIFSIEVKTNGTWGPLDATSVLNGTDTSSIDLYERQNSGVLTEGKHRAIFFTSNVGSDGITRYYQGSCAPAVTGVFSITAYMTHGLTSTGVLGMDENGNTFFEQSPYLQTDGDVDAAELFIQQMVDAITAPSTGLTLQTYTNTSAILDTLTNGIHYTGTAKMGVDDGRKNGTSVVDLNTKVYGIDNLFISDASIHPDLPTGNLQAMVMIVAEAAVAKILAYE</sequence>
<dbReference type="Gene3D" id="3.30.410.10">
    <property type="entry name" value="Cholesterol Oxidase, domain 2"/>
    <property type="match status" value="1"/>
</dbReference>
<keyword evidence="2" id="KW-0274">FAD</keyword>
<dbReference type="AlphaFoldDB" id="A0A9P9WUB0"/>
<dbReference type="PANTHER" id="PTHR47190:SF4">
    <property type="entry name" value="DEHYDROGENASE, PUTATIVE-RELATED"/>
    <property type="match status" value="1"/>
</dbReference>
<dbReference type="InterPro" id="IPR000172">
    <property type="entry name" value="GMC_OxRdtase_N"/>
</dbReference>
<dbReference type="Pfam" id="PF00732">
    <property type="entry name" value="GMC_oxred_N"/>
    <property type="match status" value="1"/>
</dbReference>
<dbReference type="Gene3D" id="3.50.50.60">
    <property type="entry name" value="FAD/NAD(P)-binding domain"/>
    <property type="match status" value="1"/>
</dbReference>